<feature type="compositionally biased region" description="Polar residues" evidence="1">
    <location>
        <begin position="1"/>
        <end position="15"/>
    </location>
</feature>
<name>A0A109V070_9SACH</name>
<evidence type="ECO:0000313" key="3">
    <source>
        <dbReference type="Proteomes" id="UP000243052"/>
    </source>
</evidence>
<sequence length="349" mass="39588">MEENSQTKQHNMTIENRTEESETTVVPPSSDSSASAAKMLRIPLVAISRPSIEVLFPPAEFVATITTKLARECRNYTLLSWLLNDSSEVTLTTIFNTSSDPYRLFKSVKKPSYHSLLNFQCSVSVDHNTTLSSELVKVSIFPSIMQYTKLGQFKMDNLCEQYINQFVRVLQRYNLAQDPGYNRPGYLQTNLTQLMQSYTRDVFHDIVSKWVRWRRIVCGNHLGGVSDDDLVAERIQVLITKYWARYMALGNSSFEDFVEGMDSTTALVSATISESSETHIVYGVWIDGQNGIVLLCNGLMSNWETCLAPTIGATLEGNYFETVKKILLFINCSILECCRWHLDSDSEEL</sequence>
<dbReference type="AlphaFoldDB" id="A0A109V070"/>
<dbReference type="OrthoDB" id="4038005at2759"/>
<gene>
    <name evidence="2" type="ORF">AW171_hschr74120</name>
</gene>
<protein>
    <submittedName>
        <fullName evidence="2">HGL232Wp</fullName>
    </submittedName>
</protein>
<reference evidence="2 3" key="1">
    <citation type="submission" date="2016-01" db="EMBL/GenBank/DDBJ databases">
        <title>Genome sequence of the yeast Holleya sinecauda.</title>
        <authorList>
            <person name="Dietrich F.S."/>
        </authorList>
    </citation>
    <scope>NUCLEOTIDE SEQUENCE [LARGE SCALE GENOMIC DNA]</scope>
    <source>
        <strain evidence="2 3">ATCC 58844</strain>
    </source>
</reference>
<dbReference type="GeneID" id="28725440"/>
<organism evidence="2 3">
    <name type="scientific">Eremothecium sinecaudum</name>
    <dbReference type="NCBI Taxonomy" id="45286"/>
    <lineage>
        <taxon>Eukaryota</taxon>
        <taxon>Fungi</taxon>
        <taxon>Dikarya</taxon>
        <taxon>Ascomycota</taxon>
        <taxon>Saccharomycotina</taxon>
        <taxon>Saccharomycetes</taxon>
        <taxon>Saccharomycetales</taxon>
        <taxon>Saccharomycetaceae</taxon>
        <taxon>Eremothecium</taxon>
    </lineage>
</organism>
<evidence type="ECO:0000256" key="1">
    <source>
        <dbReference type="SAM" id="MobiDB-lite"/>
    </source>
</evidence>
<dbReference type="EMBL" id="CP014247">
    <property type="protein sequence ID" value="AMD22108.1"/>
    <property type="molecule type" value="Genomic_DNA"/>
</dbReference>
<dbReference type="RefSeq" id="XP_017989104.1">
    <property type="nucleotide sequence ID" value="XM_018133733.1"/>
</dbReference>
<accession>A0A109V070</accession>
<keyword evidence="3" id="KW-1185">Reference proteome</keyword>
<dbReference type="Proteomes" id="UP000243052">
    <property type="component" value="Chromosome vii"/>
</dbReference>
<proteinExistence type="predicted"/>
<feature type="region of interest" description="Disordered" evidence="1">
    <location>
        <begin position="1"/>
        <end position="32"/>
    </location>
</feature>
<evidence type="ECO:0000313" key="2">
    <source>
        <dbReference type="EMBL" id="AMD22108.1"/>
    </source>
</evidence>